<dbReference type="InterPro" id="IPR028203">
    <property type="entry name" value="PSII_CF48-like_dom"/>
</dbReference>
<dbReference type="InterPro" id="IPR015943">
    <property type="entry name" value="WD40/YVTN_repeat-like_dom_sf"/>
</dbReference>
<dbReference type="GO" id="GO:0009523">
    <property type="term" value="C:photosystem II"/>
    <property type="evidence" value="ECO:0007669"/>
    <property type="project" value="UniProtKB-KW"/>
</dbReference>
<sequence length="333" mass="35821">MMWNHKSVRSFSGALAFLLASASIAESPMNPQDAEVYPMARDSLLLDVTDTGNGLIAVGVRGHILRSQDGERWEQIVAPVNRLLTAVSFADEKQGWAVGHDASILHTTDGGASWELQHFDPDGLGPLLDVYFENAQRGYAIGAFGTFLGTTDGGKTWTAVDAPAVADAAVHLYAITRAPSGRYLMVGEMGSIFATDEEGQWVQLDSPYDGSFYDVQALGEKGVLAVGMRGNAYVTNELGVADWRRIESDTLLGLTSITPVSSKRMLITGLNRSMWVLDAPGRMTQIRVYDPESSNTGSLNAAVVRDGQVYLAGDRGIHVMPLPAEDLASVSQQ</sequence>
<evidence type="ECO:0000256" key="1">
    <source>
        <dbReference type="ARBA" id="ARBA00022531"/>
    </source>
</evidence>
<dbReference type="SUPFAM" id="SSF110296">
    <property type="entry name" value="Oligoxyloglucan reducing end-specific cellobiohydrolase"/>
    <property type="match status" value="1"/>
</dbReference>
<dbReference type="Proteomes" id="UP000192342">
    <property type="component" value="Unassembled WGS sequence"/>
</dbReference>
<dbReference type="OrthoDB" id="9813892at2"/>
<dbReference type="PANTHER" id="PTHR47199:SF2">
    <property type="entry name" value="PHOTOSYSTEM II STABILITY_ASSEMBLY FACTOR HCF136, CHLOROPLASTIC"/>
    <property type="match status" value="1"/>
</dbReference>
<evidence type="ECO:0000256" key="3">
    <source>
        <dbReference type="SAM" id="SignalP"/>
    </source>
</evidence>
<evidence type="ECO:0000256" key="2">
    <source>
        <dbReference type="ARBA" id="ARBA00023276"/>
    </source>
</evidence>
<feature type="chain" id="PRO_5013390658" evidence="3">
    <location>
        <begin position="26"/>
        <end position="333"/>
    </location>
</feature>
<feature type="signal peptide" evidence="3">
    <location>
        <begin position="1"/>
        <end position="25"/>
    </location>
</feature>
<gene>
    <name evidence="5" type="ORF">ATO7_09072</name>
</gene>
<evidence type="ECO:0000313" key="6">
    <source>
        <dbReference type="Proteomes" id="UP000192342"/>
    </source>
</evidence>
<reference evidence="5 6" key="1">
    <citation type="submission" date="2013-04" db="EMBL/GenBank/DDBJ databases">
        <title>Oceanococcus atlanticus 22II-S10r2 Genome Sequencing.</title>
        <authorList>
            <person name="Lai Q."/>
            <person name="Li G."/>
            <person name="Shao Z."/>
        </authorList>
    </citation>
    <scope>NUCLEOTIDE SEQUENCE [LARGE SCALE GENOMIC DNA]</scope>
    <source>
        <strain evidence="5 6">22II-S10r2</strain>
    </source>
</reference>
<keyword evidence="6" id="KW-1185">Reference proteome</keyword>
<protein>
    <submittedName>
        <fullName evidence="5">BNR/Asp-box repeat-containing protein</fullName>
    </submittedName>
</protein>
<name>A0A1Y1SDW4_9GAMM</name>
<dbReference type="RefSeq" id="WP_083561379.1">
    <property type="nucleotide sequence ID" value="NZ_AQQV01000002.1"/>
</dbReference>
<keyword evidence="3" id="KW-0732">Signal</keyword>
<dbReference type="Gene3D" id="2.130.10.10">
    <property type="entry name" value="YVTN repeat-like/Quinoprotein amine dehydrogenase"/>
    <property type="match status" value="1"/>
</dbReference>
<dbReference type="STRING" id="1317117.ATO7_09072"/>
<dbReference type="AlphaFoldDB" id="A0A1Y1SDW4"/>
<comment type="caution">
    <text evidence="5">The sequence shown here is derived from an EMBL/GenBank/DDBJ whole genome shotgun (WGS) entry which is preliminary data.</text>
</comment>
<dbReference type="Pfam" id="PF14870">
    <property type="entry name" value="PSII_BNR"/>
    <property type="match status" value="1"/>
</dbReference>
<evidence type="ECO:0000259" key="4">
    <source>
        <dbReference type="Pfam" id="PF14870"/>
    </source>
</evidence>
<proteinExistence type="predicted"/>
<accession>A0A1Y1SDW4</accession>
<organism evidence="5 6">
    <name type="scientific">Oceanococcus atlanticus</name>
    <dbReference type="NCBI Taxonomy" id="1317117"/>
    <lineage>
        <taxon>Bacteria</taxon>
        <taxon>Pseudomonadati</taxon>
        <taxon>Pseudomonadota</taxon>
        <taxon>Gammaproteobacteria</taxon>
        <taxon>Chromatiales</taxon>
        <taxon>Oceanococcaceae</taxon>
        <taxon>Oceanococcus</taxon>
    </lineage>
</organism>
<dbReference type="EMBL" id="AQQV01000002">
    <property type="protein sequence ID" value="ORE87180.1"/>
    <property type="molecule type" value="Genomic_DNA"/>
</dbReference>
<keyword evidence="1" id="KW-0602">Photosynthesis</keyword>
<feature type="domain" description="Photosynthesis system II assembly factor Ycf48/Hcf136-like" evidence="4">
    <location>
        <begin position="69"/>
        <end position="315"/>
    </location>
</feature>
<evidence type="ECO:0000313" key="5">
    <source>
        <dbReference type="EMBL" id="ORE87180.1"/>
    </source>
</evidence>
<dbReference type="PANTHER" id="PTHR47199">
    <property type="entry name" value="PHOTOSYSTEM II STABILITY/ASSEMBLY FACTOR HCF136, CHLOROPLASTIC"/>
    <property type="match status" value="1"/>
</dbReference>
<dbReference type="GO" id="GO:0015979">
    <property type="term" value="P:photosynthesis"/>
    <property type="evidence" value="ECO:0007669"/>
    <property type="project" value="UniProtKB-KW"/>
</dbReference>
<keyword evidence="2" id="KW-0604">Photosystem II</keyword>